<name>A0A8B6D844_MYTGA</name>
<sequence length="196" mass="22856">MYKEYKIWTRSDFIKLRNLVVCRLTMCNGRRGGEACRRLRSEFKDAVEDNWINKKWKNDPYVLFQVLKNVYKAGKGIKILVPVLFTLETLAATILLDDDDLRQQAEVLSNNIDAGIREDEAKKINDTLIRHFTSTEMAAKDIPENERQYFYTHICNSEEMNKQTYQAPLAVMEIVKVVKHMKVTQDSVVTNLYASR</sequence>
<keyword evidence="2" id="KW-1185">Reference proteome</keyword>
<comment type="caution">
    <text evidence="1">The sequence shown here is derived from an EMBL/GenBank/DDBJ whole genome shotgun (WGS) entry which is preliminary data.</text>
</comment>
<evidence type="ECO:0000313" key="2">
    <source>
        <dbReference type="Proteomes" id="UP000596742"/>
    </source>
</evidence>
<dbReference type="Proteomes" id="UP000596742">
    <property type="component" value="Unassembled WGS sequence"/>
</dbReference>
<gene>
    <name evidence="1" type="ORF">MGAL_10B041753</name>
</gene>
<dbReference type="PANTHER" id="PTHR33480">
    <property type="entry name" value="SET DOMAIN-CONTAINING PROTEIN-RELATED"/>
    <property type="match status" value="1"/>
</dbReference>
<dbReference type="EMBL" id="UYJE01002913">
    <property type="protein sequence ID" value="VDI14832.1"/>
    <property type="molecule type" value="Genomic_DNA"/>
</dbReference>
<dbReference type="PANTHER" id="PTHR33480:SF1">
    <property type="entry name" value="TYR RECOMBINASE DOMAIN-CONTAINING PROTEIN"/>
    <property type="match status" value="1"/>
</dbReference>
<proteinExistence type="predicted"/>
<protein>
    <submittedName>
        <fullName evidence="1">Uncharacterized protein</fullName>
    </submittedName>
</protein>
<reference evidence="1" key="1">
    <citation type="submission" date="2018-11" db="EMBL/GenBank/DDBJ databases">
        <authorList>
            <person name="Alioto T."/>
            <person name="Alioto T."/>
        </authorList>
    </citation>
    <scope>NUCLEOTIDE SEQUENCE</scope>
</reference>
<organism evidence="1 2">
    <name type="scientific">Mytilus galloprovincialis</name>
    <name type="common">Mediterranean mussel</name>
    <dbReference type="NCBI Taxonomy" id="29158"/>
    <lineage>
        <taxon>Eukaryota</taxon>
        <taxon>Metazoa</taxon>
        <taxon>Spiralia</taxon>
        <taxon>Lophotrochozoa</taxon>
        <taxon>Mollusca</taxon>
        <taxon>Bivalvia</taxon>
        <taxon>Autobranchia</taxon>
        <taxon>Pteriomorphia</taxon>
        <taxon>Mytilida</taxon>
        <taxon>Mytiloidea</taxon>
        <taxon>Mytilidae</taxon>
        <taxon>Mytilinae</taxon>
        <taxon>Mytilus</taxon>
    </lineage>
</organism>
<evidence type="ECO:0000313" key="1">
    <source>
        <dbReference type="EMBL" id="VDI14832.1"/>
    </source>
</evidence>
<dbReference type="OrthoDB" id="10066064at2759"/>
<accession>A0A8B6D844</accession>
<dbReference type="AlphaFoldDB" id="A0A8B6D844"/>